<accession>N6WAX4</accession>
<evidence type="ECO:0000256" key="1">
    <source>
        <dbReference type="SAM" id="MobiDB-lite"/>
    </source>
</evidence>
<dbReference type="AlphaFoldDB" id="N6WAX4"/>
<gene>
    <name evidence="2" type="ORF">HMPREF9004_1946</name>
</gene>
<name>N6WAX4_9ACTO</name>
<feature type="region of interest" description="Disordered" evidence="1">
    <location>
        <begin position="1"/>
        <end position="51"/>
    </location>
</feature>
<comment type="caution">
    <text evidence="2">The sequence shown here is derived from an EMBL/GenBank/DDBJ whole genome shotgun (WGS) entry which is preliminary data.</text>
</comment>
<dbReference type="Proteomes" id="UP000013015">
    <property type="component" value="Unassembled WGS sequence"/>
</dbReference>
<dbReference type="HOGENOM" id="CLU_3094571_0_0_11"/>
<protein>
    <submittedName>
        <fullName evidence="2">Uncharacterized protein</fullName>
    </submittedName>
</protein>
<evidence type="ECO:0000313" key="3">
    <source>
        <dbReference type="Proteomes" id="UP000013015"/>
    </source>
</evidence>
<proteinExistence type="predicted"/>
<dbReference type="EMBL" id="AQHZ01000029">
    <property type="protein sequence ID" value="ENO17404.1"/>
    <property type="molecule type" value="Genomic_DNA"/>
</dbReference>
<dbReference type="PATRIC" id="fig|888050.3.peg.1864"/>
<dbReference type="STRING" id="888050.HMPREF9004_1946"/>
<evidence type="ECO:0000313" key="2">
    <source>
        <dbReference type="EMBL" id="ENO17404.1"/>
    </source>
</evidence>
<sequence>MEDAHAQGGHKAVKGVFSGVRGRRAHPGRPFLAGPSASGAHHESKLIGTRG</sequence>
<organism evidence="2 3">
    <name type="scientific">Schaalia cardiffensis F0333</name>
    <dbReference type="NCBI Taxonomy" id="888050"/>
    <lineage>
        <taxon>Bacteria</taxon>
        <taxon>Bacillati</taxon>
        <taxon>Actinomycetota</taxon>
        <taxon>Actinomycetes</taxon>
        <taxon>Actinomycetales</taxon>
        <taxon>Actinomycetaceae</taxon>
        <taxon>Schaalia</taxon>
    </lineage>
</organism>
<reference evidence="2 3" key="1">
    <citation type="submission" date="2013-03" db="EMBL/GenBank/DDBJ databases">
        <title>Reference genome for the Human Microbiome Project.</title>
        <authorList>
            <person name="Aqrawi P."/>
            <person name="Ayvaz T."/>
            <person name="Bess C."/>
            <person name="Blankenburg K."/>
            <person name="Coyle M."/>
            <person name="Deng J."/>
            <person name="Forbes L."/>
            <person name="Fowler G."/>
            <person name="Francisco L."/>
            <person name="Fu Q."/>
            <person name="Gibbs R."/>
            <person name="Gross S."/>
            <person name="Gubbala S."/>
            <person name="Hale W."/>
            <person name="Hemphill L."/>
            <person name="Highlander S."/>
            <person name="Hirani K."/>
            <person name="Jackson L."/>
            <person name="Jakkamsetti A."/>
            <person name="Javaid M."/>
            <person name="Jayaseelan J.C."/>
            <person name="Jiang H."/>
            <person name="Joshi V."/>
            <person name="Korchina V."/>
            <person name="Kovar C."/>
            <person name="Lara F."/>
            <person name="Lee S."/>
            <person name="Liu Y."/>
            <person name="Mata R."/>
            <person name="Mathew T."/>
            <person name="Munidasa M."/>
            <person name="Muzny D."/>
            <person name="Nazareth L."/>
            <person name="Ngo R."/>
            <person name="Nguyen L."/>
            <person name="Nguyen N."/>
            <person name="Okwuonu G."/>
            <person name="Ongeri F."/>
            <person name="Palculict T."/>
            <person name="Patil S."/>
            <person name="Petrosino J."/>
            <person name="Pham C."/>
            <person name="Pham P."/>
            <person name="Pu L.-L."/>
            <person name="Qin X."/>
            <person name="Qu J."/>
            <person name="Reid J."/>
            <person name="Ross M."/>
            <person name="Ruth R."/>
            <person name="Saada N."/>
            <person name="San Lucas F."/>
            <person name="Santibanez J."/>
            <person name="Shang Y."/>
            <person name="Simmons D."/>
            <person name="Song X.-Z."/>
            <person name="Tang L.-Y."/>
            <person name="Thornton R."/>
            <person name="Warren J."/>
            <person name="Weissenberger G."/>
            <person name="Wilczek-Boney K."/>
            <person name="Worley K."/>
            <person name="Youmans B."/>
            <person name="Zhang J."/>
            <person name="Zhang L."/>
            <person name="Zhao Z."/>
            <person name="Zhou C."/>
            <person name="Zhu D."/>
            <person name="Zhu Y."/>
        </authorList>
    </citation>
    <scope>NUCLEOTIDE SEQUENCE [LARGE SCALE GENOMIC DNA]</scope>
    <source>
        <strain evidence="2 3">F0333</strain>
    </source>
</reference>
<keyword evidence="3" id="KW-1185">Reference proteome</keyword>